<dbReference type="Proteomes" id="UP000183208">
    <property type="component" value="Unassembled WGS sequence"/>
</dbReference>
<dbReference type="GO" id="GO:0006633">
    <property type="term" value="P:fatty acid biosynthetic process"/>
    <property type="evidence" value="ECO:0007669"/>
    <property type="project" value="TreeGrafter"/>
</dbReference>
<reference evidence="3 4" key="1">
    <citation type="submission" date="2016-10" db="EMBL/GenBank/DDBJ databases">
        <authorList>
            <person name="de Groot N.N."/>
        </authorList>
    </citation>
    <scope>NUCLEOTIDE SEQUENCE [LARGE SCALE GENOMIC DNA]</scope>
    <source>
        <strain evidence="3 4">GAS522</strain>
    </source>
</reference>
<protein>
    <submittedName>
        <fullName evidence="3">2-hydroxycyclohexanecarboxyl-CoA dehydrogenase</fullName>
    </submittedName>
</protein>
<dbReference type="PRINTS" id="PR00081">
    <property type="entry name" value="GDHRDH"/>
</dbReference>
<dbReference type="AlphaFoldDB" id="A0A1M7FQZ5"/>
<sequence length="255" mass="26734">MRGLNGRRAILTGGASGIGRATTLRLAEEGCVVGVFDKNLAGAEETVHLCAGRPGRVLAFQVDITDRDAVGAAADKFEAAAGPVELLANVAGWDIPIAFLDTDRAFWDKVIGINLYGPLNLHHVVVRRMVERSFGRVVNVASDAGRVGSSGEAVYSACKGGLISFTKTVARELARKNIILNVVCPGPTDTPLFEAFTKSSPSGGKIAEGLARAIPLRRLGQPDDYPGMIAFLLSDDAAYITGQTISVSGGLTMHG</sequence>
<dbReference type="InterPro" id="IPR002347">
    <property type="entry name" value="SDR_fam"/>
</dbReference>
<dbReference type="PRINTS" id="PR00080">
    <property type="entry name" value="SDRFAMILY"/>
</dbReference>
<dbReference type="Pfam" id="PF13561">
    <property type="entry name" value="adh_short_C2"/>
    <property type="match status" value="1"/>
</dbReference>
<dbReference type="PANTHER" id="PTHR42760">
    <property type="entry name" value="SHORT-CHAIN DEHYDROGENASES/REDUCTASES FAMILY MEMBER"/>
    <property type="match status" value="1"/>
</dbReference>
<keyword evidence="2" id="KW-0560">Oxidoreductase</keyword>
<dbReference type="PROSITE" id="PS00061">
    <property type="entry name" value="ADH_SHORT"/>
    <property type="match status" value="1"/>
</dbReference>
<dbReference type="RefSeq" id="WP_074827339.1">
    <property type="nucleotide sequence ID" value="NZ_FNTI01000001.1"/>
</dbReference>
<evidence type="ECO:0000313" key="4">
    <source>
        <dbReference type="Proteomes" id="UP000183208"/>
    </source>
</evidence>
<dbReference type="PANTHER" id="PTHR42760:SF133">
    <property type="entry name" value="3-OXOACYL-[ACYL-CARRIER-PROTEIN] REDUCTASE"/>
    <property type="match status" value="1"/>
</dbReference>
<dbReference type="FunFam" id="3.40.50.720:FF:000084">
    <property type="entry name" value="Short-chain dehydrogenase reductase"/>
    <property type="match status" value="1"/>
</dbReference>
<dbReference type="SUPFAM" id="SSF51735">
    <property type="entry name" value="NAD(P)-binding Rossmann-fold domains"/>
    <property type="match status" value="1"/>
</dbReference>
<accession>A0A1M7FQZ5</accession>
<dbReference type="EMBL" id="FNTI01000001">
    <property type="protein sequence ID" value="SEE10625.1"/>
    <property type="molecule type" value="Genomic_DNA"/>
</dbReference>
<dbReference type="GO" id="GO:0016616">
    <property type="term" value="F:oxidoreductase activity, acting on the CH-OH group of donors, NAD or NADP as acceptor"/>
    <property type="evidence" value="ECO:0007669"/>
    <property type="project" value="TreeGrafter"/>
</dbReference>
<evidence type="ECO:0000256" key="1">
    <source>
        <dbReference type="ARBA" id="ARBA00006484"/>
    </source>
</evidence>
<organism evidence="3 4">
    <name type="scientific">Bradyrhizobium lablabi</name>
    <dbReference type="NCBI Taxonomy" id="722472"/>
    <lineage>
        <taxon>Bacteria</taxon>
        <taxon>Pseudomonadati</taxon>
        <taxon>Pseudomonadota</taxon>
        <taxon>Alphaproteobacteria</taxon>
        <taxon>Hyphomicrobiales</taxon>
        <taxon>Nitrobacteraceae</taxon>
        <taxon>Bradyrhizobium</taxon>
    </lineage>
</organism>
<gene>
    <name evidence="3" type="ORF">SAMN05444171_6275</name>
</gene>
<dbReference type="OrthoDB" id="7568484at2"/>
<proteinExistence type="inferred from homology"/>
<comment type="similarity">
    <text evidence="1">Belongs to the short-chain dehydrogenases/reductases (SDR) family.</text>
</comment>
<dbReference type="Gene3D" id="3.40.50.720">
    <property type="entry name" value="NAD(P)-binding Rossmann-like Domain"/>
    <property type="match status" value="1"/>
</dbReference>
<evidence type="ECO:0000313" key="3">
    <source>
        <dbReference type="EMBL" id="SEE10625.1"/>
    </source>
</evidence>
<name>A0A1M7FQZ5_9BRAD</name>
<evidence type="ECO:0000256" key="2">
    <source>
        <dbReference type="ARBA" id="ARBA00023002"/>
    </source>
</evidence>
<dbReference type="InterPro" id="IPR036291">
    <property type="entry name" value="NAD(P)-bd_dom_sf"/>
</dbReference>
<dbReference type="InterPro" id="IPR020904">
    <property type="entry name" value="Sc_DH/Rdtase_CS"/>
</dbReference>
<dbReference type="GO" id="GO:0048038">
    <property type="term" value="F:quinone binding"/>
    <property type="evidence" value="ECO:0007669"/>
    <property type="project" value="TreeGrafter"/>
</dbReference>